<sequence>MKLKFTQQGFQADAAQAVVDVFDGQINKLSSYTLDMGTHDQQMDIETPADYLGWANRELESFLDYDRLLKNIRKIQIDNFIKPSTKLEGDGLNLSIEMETGVGKTYTYIKTMYELYEKYGWSKFIIVVPSVAIREGVFKSFQVTEDHFASLYNHRIRYFIYDSLRLSDISSFASDSKINVMIMNYQAFASRSEATRRIYSELDEFQSRRPIDIIKKTNPILILDEPQSLEGKTTKEKLKDFNALFTLRYSATHKNPYNMIYRLDAVDAYNKKLVKRIQVKGISQTALNGTDAYIYLDSLNISKAAPTANLEIEIKYKSSIKRKLKKLSEGDNLYIESNELEAYLDGYVISMIDGRDNSVEFTNGEKIYVGDVLGLVDEDIIRRIQIRETIKSHLEKERELFSKGIKVLSLFFIDEVANYRIYNDDNEASNGIYADIFEEEYHNVFSSFQLKYGEEAYIKYLEKFDPKTTHQGYFSVDNKGRIKNTKGASKDDISTYDLIMKNKELLLNRDPDISPVRFIFSHSALKEGWDNPNVFQICTLKQSGSEVRKRQEVGRGLRLCVDENGERMDENVLGDGVQDVNTLTVVASESYDSFARSLQNEYYEESSGRARKIRPDLFEGITIKDNDGNPRVIDSDLALSIYDSLLKNDYVENQKLTEYYYRDVSLKAVNLGKDLSIYEESIIELLGKIYDRDIDIKDARSENVESKIDDDKLYSKEFKNLWAKINQKTYYTVKFKSNELIENAAAAINKNLKVKEIKYDIKTAYIDKLTGDKKDFDKNVVVVNEDSEINEYRTYNVKYDLIGKIAFETDLTRRDTVAILRAIKEDKFLEFKKNPEDFISKVSDIINGEKATKIIQHISYDLLEDTYDTDIFTEAKQKGQIGKNAVESKKGLFDYTIYDSEVERKFSEGSDSRSEVAVYVKLPSSFYVSTPVGKYSPDWAVAFYEGKVKHIYFVAETKGTMDSMELRAVEKAKTDCAKKHFEKISNGDYIYDVVESYEKLMDVVRG</sequence>
<dbReference type="InterPro" id="IPR014001">
    <property type="entry name" value="Helicase_ATP-bd"/>
</dbReference>
<keyword evidence="2" id="KW-0347">Helicase</keyword>
<dbReference type="Pfam" id="PF04851">
    <property type="entry name" value="ResIII"/>
    <property type="match status" value="1"/>
</dbReference>
<reference evidence="3" key="1">
    <citation type="submission" date="2023-07" db="EMBL/GenBank/DDBJ databases">
        <title>FDA dAtabase for Regulatory Grade micrObial Sequences (FDA-ARGOS): Supporting development and validation of Infectious Disease Dx tests.</title>
        <authorList>
            <person name="Sproer C."/>
            <person name="Gronow S."/>
            <person name="Severitt S."/>
            <person name="Schroder I."/>
            <person name="Tallon L."/>
            <person name="Sadzewicz L."/>
            <person name="Zhao X."/>
            <person name="Boylan J."/>
            <person name="Ott S."/>
            <person name="Bowen H."/>
            <person name="Vavikolanu K."/>
            <person name="Hazen T."/>
            <person name="Aluvathingal J."/>
            <person name="Nadendla S."/>
            <person name="Lowell S."/>
            <person name="Myers T."/>
            <person name="Yan Y."/>
        </authorList>
    </citation>
    <scope>NUCLEOTIDE SEQUENCE [LARGE SCALE GENOMIC DNA]</scope>
    <source>
        <strain evidence="3">FDAARGOS_1538</strain>
    </source>
</reference>
<dbReference type="EMBL" id="JAIWIY010000001">
    <property type="protein sequence ID" value="MCA2096574.1"/>
    <property type="molecule type" value="Genomic_DNA"/>
</dbReference>
<dbReference type="Pfam" id="PF19778">
    <property type="entry name" value="RE_endonuc"/>
    <property type="match status" value="1"/>
</dbReference>
<dbReference type="InterPro" id="IPR027417">
    <property type="entry name" value="P-loop_NTPase"/>
</dbReference>
<organism evidence="2 3">
    <name type="scientific">Anaerococcus degeneri</name>
    <dbReference type="NCBI Taxonomy" id="361500"/>
    <lineage>
        <taxon>Bacteria</taxon>
        <taxon>Bacillati</taxon>
        <taxon>Bacillota</taxon>
        <taxon>Tissierellia</taxon>
        <taxon>Tissierellales</taxon>
        <taxon>Peptoniphilaceae</taxon>
        <taxon>Anaerococcus</taxon>
    </lineage>
</organism>
<evidence type="ECO:0000313" key="2">
    <source>
        <dbReference type="EMBL" id="MCA2096574.1"/>
    </source>
</evidence>
<dbReference type="PANTHER" id="PTHR47396:SF1">
    <property type="entry name" value="ATP-DEPENDENT HELICASE IRC3-RELATED"/>
    <property type="match status" value="1"/>
</dbReference>
<evidence type="ECO:0000259" key="1">
    <source>
        <dbReference type="PROSITE" id="PS51192"/>
    </source>
</evidence>
<dbReference type="RefSeq" id="WP_209774759.1">
    <property type="nucleotide sequence ID" value="NZ_JAGGLO010000009.1"/>
</dbReference>
<accession>A0ABS7YZN8</accession>
<dbReference type="PROSITE" id="PS51192">
    <property type="entry name" value="HELICASE_ATP_BIND_1"/>
    <property type="match status" value="1"/>
</dbReference>
<proteinExistence type="predicted"/>
<keyword evidence="2" id="KW-0378">Hydrolase</keyword>
<dbReference type="GO" id="GO:0004386">
    <property type="term" value="F:helicase activity"/>
    <property type="evidence" value="ECO:0007669"/>
    <property type="project" value="UniProtKB-KW"/>
</dbReference>
<keyword evidence="2" id="KW-0547">Nucleotide-binding</keyword>
<keyword evidence="3" id="KW-1185">Reference proteome</keyword>
<dbReference type="PANTHER" id="PTHR47396">
    <property type="entry name" value="TYPE I RESTRICTION ENZYME ECOKI R PROTEIN"/>
    <property type="match status" value="1"/>
</dbReference>
<dbReference type="InterPro" id="IPR050742">
    <property type="entry name" value="Helicase_Restrict-Modif_Enz"/>
</dbReference>
<keyword evidence="2" id="KW-0067">ATP-binding</keyword>
<dbReference type="Proteomes" id="UP001198374">
    <property type="component" value="Unassembled WGS sequence"/>
</dbReference>
<protein>
    <submittedName>
        <fullName evidence="2">DEAD/DEAH box helicase family protein</fullName>
    </submittedName>
</protein>
<dbReference type="InterPro" id="IPR045572">
    <property type="entry name" value="RE_endonuc_C"/>
</dbReference>
<gene>
    <name evidence="2" type="ORF">LDJ82_06590</name>
</gene>
<evidence type="ECO:0000313" key="3">
    <source>
        <dbReference type="Proteomes" id="UP001198374"/>
    </source>
</evidence>
<dbReference type="SUPFAM" id="SSF52540">
    <property type="entry name" value="P-loop containing nucleoside triphosphate hydrolases"/>
    <property type="match status" value="1"/>
</dbReference>
<name>A0ABS7YZN8_9FIRM</name>
<comment type="caution">
    <text evidence="2">The sequence shown here is derived from an EMBL/GenBank/DDBJ whole genome shotgun (WGS) entry which is preliminary data.</text>
</comment>
<dbReference type="Gene3D" id="3.40.50.300">
    <property type="entry name" value="P-loop containing nucleotide triphosphate hydrolases"/>
    <property type="match status" value="2"/>
</dbReference>
<dbReference type="InterPro" id="IPR006935">
    <property type="entry name" value="Helicase/UvrB_N"/>
</dbReference>
<feature type="domain" description="Helicase ATP-binding" evidence="1">
    <location>
        <begin position="85"/>
        <end position="271"/>
    </location>
</feature>